<dbReference type="STRING" id="1770053.SAMN05216551_112140"/>
<protein>
    <submittedName>
        <fullName evidence="6">AraC-type DNA-binding protein</fullName>
    </submittedName>
</protein>
<sequence length="316" mass="34198">MAETLAQVLMRYTQSRPAVSVIRTVAGEIGILRSDHPKPPTHLFSKPSICIVAQGAKWATFGEGRLVYRAGEALVVGVATPSVGRVVEASPDSPCLVLAIELDLAIMRSLIEEMEVPPMPNDGSERSAFVVDIAGPLTDCAIRVVRLLDTPDALSILFPMLVREICYWLLAGPDGAKLVRISHAEGASQRVIAAVHHVRERFAETVRLEALAAVARMSPSVLHRRFKALTGQTPLQYQKQLRLLEARRLMIADGVSVESAAFGVGYESASQFSREYSRMFGASPKRDTRGDALSAAVRPPAGDPRSAEHGGERRAA</sequence>
<dbReference type="InterPro" id="IPR018060">
    <property type="entry name" value="HTH_AraC"/>
</dbReference>
<feature type="region of interest" description="Disordered" evidence="4">
    <location>
        <begin position="281"/>
        <end position="316"/>
    </location>
</feature>
<dbReference type="OrthoDB" id="34150at2"/>
<keyword evidence="1" id="KW-0805">Transcription regulation</keyword>
<dbReference type="Pfam" id="PF06719">
    <property type="entry name" value="AraC_N"/>
    <property type="match status" value="1"/>
</dbReference>
<accession>A0A1H2PUU7</accession>
<keyword evidence="2 6" id="KW-0238">DNA-binding</keyword>
<dbReference type="Gene3D" id="1.10.10.60">
    <property type="entry name" value="Homeodomain-like"/>
    <property type="match status" value="1"/>
</dbReference>
<dbReference type="InterPro" id="IPR009057">
    <property type="entry name" value="Homeodomain-like_sf"/>
</dbReference>
<feature type="domain" description="HTH araC/xylS-type" evidence="5">
    <location>
        <begin position="192"/>
        <end position="290"/>
    </location>
</feature>
<gene>
    <name evidence="6" type="ORF">SAMN05216551_112140</name>
</gene>
<evidence type="ECO:0000313" key="6">
    <source>
        <dbReference type="EMBL" id="SDV50627.1"/>
    </source>
</evidence>
<dbReference type="SUPFAM" id="SSF46689">
    <property type="entry name" value="Homeodomain-like"/>
    <property type="match status" value="2"/>
</dbReference>
<evidence type="ECO:0000259" key="5">
    <source>
        <dbReference type="PROSITE" id="PS01124"/>
    </source>
</evidence>
<dbReference type="RefSeq" id="WP_091911727.1">
    <property type="nucleotide sequence ID" value="NZ_FNLO01000012.1"/>
</dbReference>
<evidence type="ECO:0000256" key="3">
    <source>
        <dbReference type="ARBA" id="ARBA00023163"/>
    </source>
</evidence>
<keyword evidence="3" id="KW-0804">Transcription</keyword>
<dbReference type="SMART" id="SM00342">
    <property type="entry name" value="HTH_ARAC"/>
    <property type="match status" value="1"/>
</dbReference>
<dbReference type="PROSITE" id="PS01124">
    <property type="entry name" value="HTH_ARAC_FAMILY_2"/>
    <property type="match status" value="1"/>
</dbReference>
<dbReference type="PANTHER" id="PTHR43436">
    <property type="entry name" value="ARAC-FAMILY TRANSCRIPTIONAL REGULATOR"/>
    <property type="match status" value="1"/>
</dbReference>
<dbReference type="Proteomes" id="UP000243719">
    <property type="component" value="Unassembled WGS sequence"/>
</dbReference>
<dbReference type="InterPro" id="IPR018062">
    <property type="entry name" value="HTH_AraC-typ_CS"/>
</dbReference>
<organism evidence="6 7">
    <name type="scientific">Chitinasiproducens palmae</name>
    <dbReference type="NCBI Taxonomy" id="1770053"/>
    <lineage>
        <taxon>Bacteria</taxon>
        <taxon>Pseudomonadati</taxon>
        <taxon>Pseudomonadota</taxon>
        <taxon>Betaproteobacteria</taxon>
        <taxon>Burkholderiales</taxon>
        <taxon>Burkholderiaceae</taxon>
        <taxon>Chitinasiproducens</taxon>
    </lineage>
</organism>
<dbReference type="EMBL" id="FNLO01000012">
    <property type="protein sequence ID" value="SDV50627.1"/>
    <property type="molecule type" value="Genomic_DNA"/>
</dbReference>
<reference evidence="7" key="1">
    <citation type="submission" date="2016-09" db="EMBL/GenBank/DDBJ databases">
        <authorList>
            <person name="Varghese N."/>
            <person name="Submissions S."/>
        </authorList>
    </citation>
    <scope>NUCLEOTIDE SEQUENCE [LARGE SCALE GENOMIC DNA]</scope>
    <source>
        <strain evidence="7">JS23</strain>
    </source>
</reference>
<dbReference type="PROSITE" id="PS00041">
    <property type="entry name" value="HTH_ARAC_FAMILY_1"/>
    <property type="match status" value="1"/>
</dbReference>
<dbReference type="Pfam" id="PF12833">
    <property type="entry name" value="HTH_18"/>
    <property type="match status" value="1"/>
</dbReference>
<dbReference type="InterPro" id="IPR009594">
    <property type="entry name" value="Tscrpt_reg_HTH_AraC_N"/>
</dbReference>
<dbReference type="PANTHER" id="PTHR43436:SF1">
    <property type="entry name" value="TRANSCRIPTIONAL REGULATORY PROTEIN"/>
    <property type="match status" value="1"/>
</dbReference>
<evidence type="ECO:0000256" key="4">
    <source>
        <dbReference type="SAM" id="MobiDB-lite"/>
    </source>
</evidence>
<evidence type="ECO:0000256" key="2">
    <source>
        <dbReference type="ARBA" id="ARBA00023125"/>
    </source>
</evidence>
<keyword evidence="7" id="KW-1185">Reference proteome</keyword>
<evidence type="ECO:0000313" key="7">
    <source>
        <dbReference type="Proteomes" id="UP000243719"/>
    </source>
</evidence>
<name>A0A1H2PUU7_9BURK</name>
<dbReference type="AlphaFoldDB" id="A0A1H2PUU7"/>
<proteinExistence type="predicted"/>
<dbReference type="GO" id="GO:0043565">
    <property type="term" value="F:sequence-specific DNA binding"/>
    <property type="evidence" value="ECO:0007669"/>
    <property type="project" value="InterPro"/>
</dbReference>
<feature type="compositionally biased region" description="Basic and acidic residues" evidence="4">
    <location>
        <begin position="305"/>
        <end position="316"/>
    </location>
</feature>
<dbReference type="GO" id="GO:0003700">
    <property type="term" value="F:DNA-binding transcription factor activity"/>
    <property type="evidence" value="ECO:0007669"/>
    <property type="project" value="InterPro"/>
</dbReference>
<evidence type="ECO:0000256" key="1">
    <source>
        <dbReference type="ARBA" id="ARBA00023015"/>
    </source>
</evidence>